<protein>
    <recommendedName>
        <fullName evidence="3">Chitin-binding type-2 domain-containing protein</fullName>
    </recommendedName>
</protein>
<sequence>MLRLLVFLAIGVLGCQVLCNSSCSTKSRVSCLSQTEFQFCSSASMPRGKVYSCPKNHYCTGESIVCSKNASLAACNGCNECTSDNQLATRTSITEYCRTLRRSGRFPHVQDSSVSIKQYVFCYFSGVSFYGNVYSCPGSTIFDSTTEMCTIQTDVQAR</sequence>
<feature type="signal peptide" evidence="1">
    <location>
        <begin position="1"/>
        <end position="19"/>
    </location>
</feature>
<keyword evidence="1" id="KW-0732">Signal</keyword>
<organism evidence="2">
    <name type="scientific">Drosophila simulans</name>
    <name type="common">Fruit fly</name>
    <dbReference type="NCBI Taxonomy" id="7240"/>
    <lineage>
        <taxon>Eukaryota</taxon>
        <taxon>Metazoa</taxon>
        <taxon>Ecdysozoa</taxon>
        <taxon>Arthropoda</taxon>
        <taxon>Hexapoda</taxon>
        <taxon>Insecta</taxon>
        <taxon>Pterygota</taxon>
        <taxon>Neoptera</taxon>
        <taxon>Endopterygota</taxon>
        <taxon>Diptera</taxon>
        <taxon>Brachycera</taxon>
        <taxon>Muscomorpha</taxon>
        <taxon>Ephydroidea</taxon>
        <taxon>Drosophilidae</taxon>
        <taxon>Drosophila</taxon>
        <taxon>Sophophora</taxon>
    </lineage>
</organism>
<dbReference type="SUPFAM" id="SSF57625">
    <property type="entry name" value="Invertebrate chitin-binding proteins"/>
    <property type="match status" value="1"/>
</dbReference>
<dbReference type="AlphaFoldDB" id="A0A0J9RS28"/>
<reference evidence="2" key="3">
    <citation type="submission" date="2015-04" db="EMBL/GenBank/DDBJ databases">
        <authorList>
            <consortium name="FlyBase"/>
        </authorList>
    </citation>
    <scope>NUCLEOTIDE SEQUENCE</scope>
    <source>
        <strain evidence="2">W501</strain>
    </source>
</reference>
<reference evidence="2" key="2">
    <citation type="submission" date="2014-06" db="EMBL/GenBank/DDBJ databases">
        <authorList>
            <person name="Hu T."/>
            <person name="Eisen M.B."/>
            <person name="Thornton K.R."/>
            <person name="Andolfatto P."/>
        </authorList>
    </citation>
    <scope>NUCLEOTIDE SEQUENCE</scope>
    <source>
        <strain evidence="2">W501</strain>
    </source>
</reference>
<evidence type="ECO:0008006" key="3">
    <source>
        <dbReference type="Google" id="ProtNLM"/>
    </source>
</evidence>
<dbReference type="Bgee" id="FBgn0270465">
    <property type="expression patterns" value="Expressed in adult organism and 2 other cell types or tissues"/>
</dbReference>
<dbReference type="GO" id="GO:0008061">
    <property type="term" value="F:chitin binding"/>
    <property type="evidence" value="ECO:0007669"/>
    <property type="project" value="InterPro"/>
</dbReference>
<dbReference type="EMBL" id="CM002912">
    <property type="protein sequence ID" value="KMY98487.1"/>
    <property type="molecule type" value="Genomic_DNA"/>
</dbReference>
<dbReference type="Proteomes" id="UP000035880">
    <property type="component" value="Chromosome 3L"/>
</dbReference>
<evidence type="ECO:0000256" key="1">
    <source>
        <dbReference type="SAM" id="SignalP"/>
    </source>
</evidence>
<evidence type="ECO:0000313" key="2">
    <source>
        <dbReference type="EMBL" id="KMY98487.1"/>
    </source>
</evidence>
<dbReference type="OrthoDB" id="8179045at2759"/>
<dbReference type="InterPro" id="IPR036508">
    <property type="entry name" value="Chitin-bd_dom_sf"/>
</dbReference>
<accession>A0A0J9RS28</accession>
<gene>
    <name evidence="2" type="primary">Dsim\GD29175</name>
    <name evidence="2" type="ORF">Dsimw501_GD29175</name>
</gene>
<dbReference type="PROSITE" id="PS51257">
    <property type="entry name" value="PROKAR_LIPOPROTEIN"/>
    <property type="match status" value="1"/>
</dbReference>
<dbReference type="KEGG" id="dsi:Dsimw501_GD29175"/>
<feature type="chain" id="PRO_5005321657" description="Chitin-binding type-2 domain-containing protein" evidence="1">
    <location>
        <begin position="20"/>
        <end position="158"/>
    </location>
</feature>
<reference evidence="2" key="1">
    <citation type="journal article" date="2013" name="Genome Res.">
        <title>A second-generation assembly of the Drosophila simulans genome provides new insights into patterns of lineage-specific divergence.</title>
        <authorList>
            <person name="Hu T.T."/>
            <person name="Eisen M.B."/>
            <person name="Thornton K.R."/>
            <person name="Andolfatto P."/>
        </authorList>
    </citation>
    <scope>NUCLEOTIDE SEQUENCE [LARGE SCALE GENOMIC DNA]</scope>
    <source>
        <strain evidence="2">W501</strain>
    </source>
</reference>
<proteinExistence type="predicted"/>
<name>A0A0J9RS28_DROSI</name>